<evidence type="ECO:0000256" key="1">
    <source>
        <dbReference type="SAM" id="MobiDB-lite"/>
    </source>
</evidence>
<keyword evidence="3" id="KW-1185">Reference proteome</keyword>
<dbReference type="EMBL" id="QKRW01000005">
    <property type="protein sequence ID" value="RAL66920.1"/>
    <property type="molecule type" value="Genomic_DNA"/>
</dbReference>
<dbReference type="OrthoDB" id="5417628at2759"/>
<gene>
    <name evidence="2" type="ORF">DID88_007702</name>
</gene>
<sequence length="158" mass="16872">MGLSRSDVVDHAPTPRVTGASDTPEGLMAQIEEARFRHSRRLSSSSLSCSKGNKENYSRSPATQSELKSEVFGSGNQRVASGGSTRRSSLFTSTNVMGTKRQRNVTPASSKAIDDEDEPRSSPSLRKVSRQSNASGNGNGNGKGNDSERRVLSGLENV</sequence>
<feature type="compositionally biased region" description="Polar residues" evidence="1">
    <location>
        <begin position="74"/>
        <end position="97"/>
    </location>
</feature>
<reference evidence="2 3" key="1">
    <citation type="submission" date="2018-06" db="EMBL/GenBank/DDBJ databases">
        <title>Genome Sequence of the Brown Rot Fungal Pathogen Monilinia fructigena.</title>
        <authorList>
            <person name="Landi L."/>
            <person name="De Miccolis Angelini R.M."/>
            <person name="Pollastro S."/>
            <person name="Abate D."/>
            <person name="Faretra F."/>
            <person name="Romanazzi G."/>
        </authorList>
    </citation>
    <scope>NUCLEOTIDE SEQUENCE [LARGE SCALE GENOMIC DNA]</scope>
    <source>
        <strain evidence="2 3">Mfrg269</strain>
    </source>
</reference>
<evidence type="ECO:0000313" key="2">
    <source>
        <dbReference type="EMBL" id="RAL66920.1"/>
    </source>
</evidence>
<comment type="caution">
    <text evidence="2">The sequence shown here is derived from an EMBL/GenBank/DDBJ whole genome shotgun (WGS) entry which is preliminary data.</text>
</comment>
<name>A0A395J373_9HELO</name>
<protein>
    <submittedName>
        <fullName evidence="2">Uncharacterized protein</fullName>
    </submittedName>
</protein>
<dbReference type="Proteomes" id="UP000249056">
    <property type="component" value="Unassembled WGS sequence"/>
</dbReference>
<organism evidence="2 3">
    <name type="scientific">Monilinia fructigena</name>
    <dbReference type="NCBI Taxonomy" id="38457"/>
    <lineage>
        <taxon>Eukaryota</taxon>
        <taxon>Fungi</taxon>
        <taxon>Dikarya</taxon>
        <taxon>Ascomycota</taxon>
        <taxon>Pezizomycotina</taxon>
        <taxon>Leotiomycetes</taxon>
        <taxon>Helotiales</taxon>
        <taxon>Sclerotiniaceae</taxon>
        <taxon>Monilinia</taxon>
    </lineage>
</organism>
<dbReference type="AlphaFoldDB" id="A0A395J373"/>
<proteinExistence type="predicted"/>
<feature type="region of interest" description="Disordered" evidence="1">
    <location>
        <begin position="1"/>
        <end position="158"/>
    </location>
</feature>
<evidence type="ECO:0000313" key="3">
    <source>
        <dbReference type="Proteomes" id="UP000249056"/>
    </source>
</evidence>
<accession>A0A395J373</accession>